<dbReference type="InterPro" id="IPR045584">
    <property type="entry name" value="Pilin-like"/>
</dbReference>
<dbReference type="RefSeq" id="WP_056078057.1">
    <property type="nucleotide sequence ID" value="NZ_JALBWS010000013.1"/>
</dbReference>
<gene>
    <name evidence="11" type="primary">gspI</name>
    <name evidence="11" type="ORF">ACFPK0_09995</name>
</gene>
<evidence type="ECO:0000256" key="3">
    <source>
        <dbReference type="ARBA" id="ARBA00022475"/>
    </source>
</evidence>
<comment type="function">
    <text evidence="9">Component of the type II secretion system required for the energy-dependent secretion of extracellular factors such as proteases and toxins from the periplasm.</text>
</comment>
<comment type="similarity">
    <text evidence="2 9">Belongs to the GSP I family.</text>
</comment>
<keyword evidence="12" id="KW-1185">Reference proteome</keyword>
<dbReference type="Pfam" id="PF07963">
    <property type="entry name" value="N_methyl"/>
    <property type="match status" value="1"/>
</dbReference>
<name>A0ABW0JW16_9GAMM</name>
<dbReference type="PROSITE" id="PS00409">
    <property type="entry name" value="PROKAR_NTER_METHYL"/>
    <property type="match status" value="1"/>
</dbReference>
<dbReference type="InterPro" id="IPR003413">
    <property type="entry name" value="T2SS_GspI_C"/>
</dbReference>
<dbReference type="InterPro" id="IPR012902">
    <property type="entry name" value="N_methyl_site"/>
</dbReference>
<dbReference type="NCBIfam" id="TIGR01707">
    <property type="entry name" value="gspI"/>
    <property type="match status" value="1"/>
</dbReference>
<evidence type="ECO:0000313" key="12">
    <source>
        <dbReference type="Proteomes" id="UP001596018"/>
    </source>
</evidence>
<keyword evidence="5 9" id="KW-0997">Cell inner membrane</keyword>
<dbReference type="PANTHER" id="PTHR38779:SF2">
    <property type="entry name" value="TYPE II SECRETION SYSTEM PROTEIN I-RELATED"/>
    <property type="match status" value="1"/>
</dbReference>
<dbReference type="NCBIfam" id="TIGR02532">
    <property type="entry name" value="IV_pilin_GFxxxE"/>
    <property type="match status" value="1"/>
</dbReference>
<evidence type="ECO:0000256" key="6">
    <source>
        <dbReference type="ARBA" id="ARBA00022692"/>
    </source>
</evidence>
<evidence type="ECO:0000256" key="7">
    <source>
        <dbReference type="ARBA" id="ARBA00022989"/>
    </source>
</evidence>
<keyword evidence="7 9" id="KW-1133">Transmembrane helix</keyword>
<reference evidence="12" key="1">
    <citation type="journal article" date="2019" name="Int. J. Syst. Evol. Microbiol.">
        <title>The Global Catalogue of Microorganisms (GCM) 10K type strain sequencing project: providing services to taxonomists for standard genome sequencing and annotation.</title>
        <authorList>
            <consortium name="The Broad Institute Genomics Platform"/>
            <consortium name="The Broad Institute Genome Sequencing Center for Infectious Disease"/>
            <person name="Wu L."/>
            <person name="Ma J."/>
        </authorList>
    </citation>
    <scope>NUCLEOTIDE SEQUENCE [LARGE SCALE GENOMIC DNA]</scope>
    <source>
        <strain evidence="12">KACC 12822</strain>
    </source>
</reference>
<evidence type="ECO:0000256" key="2">
    <source>
        <dbReference type="ARBA" id="ARBA00008358"/>
    </source>
</evidence>
<keyword evidence="3" id="KW-1003">Cell membrane</keyword>
<feature type="transmembrane region" description="Helical" evidence="9">
    <location>
        <begin position="12"/>
        <end position="36"/>
    </location>
</feature>
<evidence type="ECO:0000256" key="1">
    <source>
        <dbReference type="ARBA" id="ARBA00004377"/>
    </source>
</evidence>
<dbReference type="Gene3D" id="3.30.1300.30">
    <property type="entry name" value="GSPII I/J protein-like"/>
    <property type="match status" value="1"/>
</dbReference>
<protein>
    <recommendedName>
        <fullName evidence="9">Type II secretion system protein I</fullName>
        <shortName evidence="9">T2SS minor pseudopilin I</shortName>
    </recommendedName>
</protein>
<keyword evidence="8 9" id="KW-0472">Membrane</keyword>
<dbReference type="SUPFAM" id="SSF54523">
    <property type="entry name" value="Pili subunits"/>
    <property type="match status" value="1"/>
</dbReference>
<evidence type="ECO:0000256" key="5">
    <source>
        <dbReference type="ARBA" id="ARBA00022519"/>
    </source>
</evidence>
<keyword evidence="4 9" id="KW-0488">Methylation</keyword>
<evidence type="ECO:0000259" key="10">
    <source>
        <dbReference type="Pfam" id="PF02501"/>
    </source>
</evidence>
<comment type="subcellular location">
    <subcellularLocation>
        <location evidence="1 9">Cell inner membrane</location>
        <topology evidence="1 9">Single-pass membrane protein</topology>
    </subcellularLocation>
</comment>
<dbReference type="EMBL" id="JBHSMM010000002">
    <property type="protein sequence ID" value="MFC5440344.1"/>
    <property type="molecule type" value="Genomic_DNA"/>
</dbReference>
<organism evidence="11 12">
    <name type="scientific">Rhodanobacter ginsenosidimutans</name>
    <dbReference type="NCBI Taxonomy" id="490571"/>
    <lineage>
        <taxon>Bacteria</taxon>
        <taxon>Pseudomonadati</taxon>
        <taxon>Pseudomonadota</taxon>
        <taxon>Gammaproteobacteria</taxon>
        <taxon>Lysobacterales</taxon>
        <taxon>Rhodanobacteraceae</taxon>
        <taxon>Rhodanobacter</taxon>
    </lineage>
</organism>
<dbReference type="InterPro" id="IPR010052">
    <property type="entry name" value="T2SS_protein-GspI"/>
</dbReference>
<evidence type="ECO:0000256" key="8">
    <source>
        <dbReference type="ARBA" id="ARBA00023136"/>
    </source>
</evidence>
<proteinExistence type="inferred from homology"/>
<keyword evidence="6 9" id="KW-0812">Transmembrane</keyword>
<evidence type="ECO:0000256" key="4">
    <source>
        <dbReference type="ARBA" id="ARBA00022481"/>
    </source>
</evidence>
<sequence length="131" mass="14208">MATWRRTSAHGFTLVEVLVALAIVAVSLLAVLRVAAQGSNHLGELRARLFAGWVATDRLAEHHARGDWLPVGMRTGIQRQGDLDLGWREQVSATPNPAFRRIDVFVFEPARPAHALAHTVGFVTNPAGGGR</sequence>
<feature type="domain" description="Type II secretion system protein GspI C-terminal" evidence="10">
    <location>
        <begin position="45"/>
        <end position="123"/>
    </location>
</feature>
<evidence type="ECO:0000313" key="11">
    <source>
        <dbReference type="EMBL" id="MFC5440344.1"/>
    </source>
</evidence>
<comment type="caution">
    <text evidence="11">The sequence shown here is derived from an EMBL/GenBank/DDBJ whole genome shotgun (WGS) entry which is preliminary data.</text>
</comment>
<dbReference type="Pfam" id="PF02501">
    <property type="entry name" value="T2SSI"/>
    <property type="match status" value="1"/>
</dbReference>
<dbReference type="Proteomes" id="UP001596018">
    <property type="component" value="Unassembled WGS sequence"/>
</dbReference>
<accession>A0ABW0JW16</accession>
<dbReference type="PANTHER" id="PTHR38779">
    <property type="entry name" value="TYPE II SECRETION SYSTEM PROTEIN I-RELATED"/>
    <property type="match status" value="1"/>
</dbReference>
<evidence type="ECO:0000256" key="9">
    <source>
        <dbReference type="RuleBase" id="RU368030"/>
    </source>
</evidence>
<comment type="subunit">
    <text evidence="9">Type II secretion is composed of four main components: the outer membrane complex, the inner membrane complex, the cytoplasmic secretion ATPase and the periplasm-spanning pseudopilus.</text>
</comment>
<comment type="PTM">
    <text evidence="9">Cleaved by prepilin peptidase.</text>
</comment>